<dbReference type="AlphaFoldDB" id="A0A157SWL9"/>
<reference evidence="1 2" key="1">
    <citation type="submission" date="2016-04" db="EMBL/GenBank/DDBJ databases">
        <authorList>
            <consortium name="Pathogen Informatics"/>
        </authorList>
    </citation>
    <scope>NUCLEOTIDE SEQUENCE [LARGE SCALE GENOMIC DNA]</scope>
    <source>
        <strain evidence="1 2">H050680373</strain>
    </source>
</reference>
<dbReference type="STRING" id="288768.SAMEA3906486_05177"/>
<dbReference type="OrthoDB" id="9813122at2"/>
<sequence length="260" mass="27892">MPSSTSFPTPMLHLLCGKIGSGKSTLAAHLAGQPHTVLISEDAWLAALYPGEIAALPDYLHRAARLRHAMADHVPALLAAGKRLPNTPLTVQPTQQRTDAAMESATAWQAVQKEMELHTRDVPGDRDAVLPWLLERAQADNLGLLAALLAATVYRVRGYNQSPDTRHLDRLAGVVGLDMAKWWSPTAQTYLSHVSKDRIAAVVAEVVGDGEAKPLLAMKKGEAAAAAERLLDGKGWVPELMRGASLLTDPEPEGADDAMQ</sequence>
<dbReference type="Pfam" id="PF13671">
    <property type="entry name" value="AAA_33"/>
    <property type="match status" value="1"/>
</dbReference>
<dbReference type="Proteomes" id="UP000076848">
    <property type="component" value="Unassembled WGS sequence"/>
</dbReference>
<dbReference type="SUPFAM" id="SSF52540">
    <property type="entry name" value="P-loop containing nucleoside triphosphate hydrolases"/>
    <property type="match status" value="1"/>
</dbReference>
<evidence type="ECO:0000313" key="2">
    <source>
        <dbReference type="Proteomes" id="UP000076848"/>
    </source>
</evidence>
<proteinExistence type="predicted"/>
<dbReference type="Gene3D" id="3.40.50.300">
    <property type="entry name" value="P-loop containing nucleotide triphosphate hydrolases"/>
    <property type="match status" value="1"/>
</dbReference>
<protein>
    <submittedName>
        <fullName evidence="1">ParB-like nuclease</fullName>
    </submittedName>
</protein>
<dbReference type="RefSeq" id="WP_156513542.1">
    <property type="nucleotide sequence ID" value="NZ_FKIF01000010.1"/>
</dbReference>
<name>A0A157SWL9_9BORD</name>
<gene>
    <name evidence="1" type="ORF">SAMEA3906486_05177</name>
</gene>
<dbReference type="EMBL" id="FKIF01000010">
    <property type="protein sequence ID" value="SAI74463.1"/>
    <property type="molecule type" value="Genomic_DNA"/>
</dbReference>
<dbReference type="InterPro" id="IPR027417">
    <property type="entry name" value="P-loop_NTPase"/>
</dbReference>
<keyword evidence="2" id="KW-1185">Reference proteome</keyword>
<evidence type="ECO:0000313" key="1">
    <source>
        <dbReference type="EMBL" id="SAI74463.1"/>
    </source>
</evidence>
<accession>A0A157SWL9</accession>
<organism evidence="1 2">
    <name type="scientific">Bordetella ansorpii</name>
    <dbReference type="NCBI Taxonomy" id="288768"/>
    <lineage>
        <taxon>Bacteria</taxon>
        <taxon>Pseudomonadati</taxon>
        <taxon>Pseudomonadota</taxon>
        <taxon>Betaproteobacteria</taxon>
        <taxon>Burkholderiales</taxon>
        <taxon>Alcaligenaceae</taxon>
        <taxon>Bordetella</taxon>
    </lineage>
</organism>